<dbReference type="OrthoDB" id="5108126at2"/>
<feature type="domain" description="HTH cro/C1-type" evidence="1">
    <location>
        <begin position="60"/>
        <end position="103"/>
    </location>
</feature>
<dbReference type="InterPro" id="IPR010982">
    <property type="entry name" value="Lambda_DNA-bd_dom_sf"/>
</dbReference>
<name>A0A3E0VN49_9MICO</name>
<organism evidence="2 3">
    <name type="scientific">Subtercola boreus</name>
    <dbReference type="NCBI Taxonomy" id="120213"/>
    <lineage>
        <taxon>Bacteria</taxon>
        <taxon>Bacillati</taxon>
        <taxon>Actinomycetota</taxon>
        <taxon>Actinomycetes</taxon>
        <taxon>Micrococcales</taxon>
        <taxon>Microbacteriaceae</taxon>
        <taxon>Subtercola</taxon>
    </lineage>
</organism>
<dbReference type="AlphaFoldDB" id="A0A3E0VN49"/>
<evidence type="ECO:0000259" key="1">
    <source>
        <dbReference type="PROSITE" id="PS50943"/>
    </source>
</evidence>
<accession>A0A3E0VN49</accession>
<dbReference type="EMBL" id="NBWZ01000001">
    <property type="protein sequence ID" value="RFA11141.1"/>
    <property type="molecule type" value="Genomic_DNA"/>
</dbReference>
<dbReference type="Pfam" id="PF13560">
    <property type="entry name" value="HTH_31"/>
    <property type="match status" value="1"/>
</dbReference>
<dbReference type="SUPFAM" id="SSF47413">
    <property type="entry name" value="lambda repressor-like DNA-binding domains"/>
    <property type="match status" value="1"/>
</dbReference>
<gene>
    <name evidence="2" type="ORF">B7R54_06970</name>
</gene>
<dbReference type="Gene3D" id="1.10.260.40">
    <property type="entry name" value="lambda repressor-like DNA-binding domains"/>
    <property type="match status" value="1"/>
</dbReference>
<evidence type="ECO:0000313" key="3">
    <source>
        <dbReference type="Proteomes" id="UP000256486"/>
    </source>
</evidence>
<sequence length="244" mass="26800">MVRSSSGSMGVCTAPILLFIPGRSRDRRQMMYAHFTLRCYLYRLRYKHEKRTIMGASTLLRAARRSSGLGQSELAARAGTSQPDVSLVEQGRRNPTVETFERLLGGVGHKIFSYPTSSSDAVEIASLIAFAVEEANEEKAFRRFLDYSDGLAAADGVERIILTAAEPADTGSPLWDAALASVASYWLDDQGLPKPAWLSDRSRALHQPQSLGVSVYDLEPDVAFVPSQFLTRNVLVERSTLASV</sequence>
<comment type="caution">
    <text evidence="2">The sequence shown here is derived from an EMBL/GenBank/DDBJ whole genome shotgun (WGS) entry which is preliminary data.</text>
</comment>
<keyword evidence="3" id="KW-1185">Reference proteome</keyword>
<evidence type="ECO:0000313" key="2">
    <source>
        <dbReference type="EMBL" id="RFA11141.1"/>
    </source>
</evidence>
<dbReference type="PROSITE" id="PS50943">
    <property type="entry name" value="HTH_CROC1"/>
    <property type="match status" value="1"/>
</dbReference>
<dbReference type="GO" id="GO:0003677">
    <property type="term" value="F:DNA binding"/>
    <property type="evidence" value="ECO:0007669"/>
    <property type="project" value="InterPro"/>
</dbReference>
<reference evidence="2 3" key="1">
    <citation type="submission" date="2017-04" db="EMBL/GenBank/DDBJ databases">
        <title>Comparative genome analysis of Subtercola boreus.</title>
        <authorList>
            <person name="Cho Y.-J."/>
            <person name="Cho A."/>
            <person name="Kim O.-S."/>
            <person name="Lee J.-I."/>
        </authorList>
    </citation>
    <scope>NUCLEOTIDE SEQUENCE [LARGE SCALE GENOMIC DNA]</scope>
    <source>
        <strain evidence="2 3">K300</strain>
    </source>
</reference>
<dbReference type="SMART" id="SM00530">
    <property type="entry name" value="HTH_XRE"/>
    <property type="match status" value="1"/>
</dbReference>
<proteinExistence type="predicted"/>
<protein>
    <recommendedName>
        <fullName evidence="1">HTH cro/C1-type domain-containing protein</fullName>
    </recommendedName>
</protein>
<dbReference type="InterPro" id="IPR001387">
    <property type="entry name" value="Cro/C1-type_HTH"/>
</dbReference>
<dbReference type="Proteomes" id="UP000256486">
    <property type="component" value="Unassembled WGS sequence"/>
</dbReference>
<dbReference type="CDD" id="cd00093">
    <property type="entry name" value="HTH_XRE"/>
    <property type="match status" value="1"/>
</dbReference>